<proteinExistence type="predicted"/>
<reference evidence="1" key="1">
    <citation type="submission" date="2021-01" db="EMBL/GenBank/DDBJ databases">
        <title>Whole genome shotgun sequence of Sphaerimonospora thailandensis NBRC 107569.</title>
        <authorList>
            <person name="Komaki H."/>
            <person name="Tamura T."/>
        </authorList>
    </citation>
    <scope>NUCLEOTIDE SEQUENCE</scope>
    <source>
        <strain evidence="1">NBRC 107569</strain>
    </source>
</reference>
<dbReference type="EMBL" id="BOOG01000012">
    <property type="protein sequence ID" value="GIH69041.1"/>
    <property type="molecule type" value="Genomic_DNA"/>
</dbReference>
<evidence type="ECO:0000313" key="2">
    <source>
        <dbReference type="Proteomes" id="UP000610966"/>
    </source>
</evidence>
<name>A0A8J3R4G7_9ACTN</name>
<evidence type="ECO:0000313" key="1">
    <source>
        <dbReference type="EMBL" id="GIH69041.1"/>
    </source>
</evidence>
<sequence>MTSSLDAQLDEVRATFPAWAMFRSDEGAYYATRRGVILSGEQLKMGMHRTVAAEDLPTLVELLHEQAKLN</sequence>
<keyword evidence="2" id="KW-1185">Reference proteome</keyword>
<organism evidence="1 2">
    <name type="scientific">Sphaerimonospora thailandensis</name>
    <dbReference type="NCBI Taxonomy" id="795644"/>
    <lineage>
        <taxon>Bacteria</taxon>
        <taxon>Bacillati</taxon>
        <taxon>Actinomycetota</taxon>
        <taxon>Actinomycetes</taxon>
        <taxon>Streptosporangiales</taxon>
        <taxon>Streptosporangiaceae</taxon>
        <taxon>Sphaerimonospora</taxon>
    </lineage>
</organism>
<dbReference type="Proteomes" id="UP000610966">
    <property type="component" value="Unassembled WGS sequence"/>
</dbReference>
<comment type="caution">
    <text evidence="1">The sequence shown here is derived from an EMBL/GenBank/DDBJ whole genome shotgun (WGS) entry which is preliminary data.</text>
</comment>
<dbReference type="AlphaFoldDB" id="A0A8J3R4G7"/>
<accession>A0A8J3R4G7</accession>
<gene>
    <name evidence="1" type="ORF">Mth01_12940</name>
</gene>
<protein>
    <submittedName>
        <fullName evidence="1">Uncharacterized protein</fullName>
    </submittedName>
</protein>
<dbReference type="RefSeq" id="WP_204012935.1">
    <property type="nucleotide sequence ID" value="NZ_BOOG01000012.1"/>
</dbReference>